<feature type="domain" description="Integral membrane bound transporter" evidence="8">
    <location>
        <begin position="354"/>
        <end position="482"/>
    </location>
</feature>
<feature type="transmembrane region" description="Helical" evidence="7">
    <location>
        <begin position="415"/>
        <end position="433"/>
    </location>
</feature>
<dbReference type="AlphaFoldDB" id="A0A7T0H1E7"/>
<dbReference type="PANTHER" id="PTHR30509:SF9">
    <property type="entry name" value="MULTIDRUG RESISTANCE PROTEIN MDTO"/>
    <property type="match status" value="1"/>
</dbReference>
<protein>
    <submittedName>
        <fullName evidence="9">FUSC family protein</fullName>
    </submittedName>
</protein>
<evidence type="ECO:0000256" key="2">
    <source>
        <dbReference type="ARBA" id="ARBA00022475"/>
    </source>
</evidence>
<evidence type="ECO:0000256" key="3">
    <source>
        <dbReference type="ARBA" id="ARBA00022692"/>
    </source>
</evidence>
<feature type="transmembrane region" description="Helical" evidence="7">
    <location>
        <begin position="62"/>
        <end position="82"/>
    </location>
</feature>
<keyword evidence="4 7" id="KW-1133">Transmembrane helix</keyword>
<dbReference type="Pfam" id="PF13515">
    <property type="entry name" value="FUSC_2"/>
    <property type="match status" value="1"/>
</dbReference>
<dbReference type="PANTHER" id="PTHR30509">
    <property type="entry name" value="P-HYDROXYBENZOIC ACID EFFLUX PUMP SUBUNIT-RELATED"/>
    <property type="match status" value="1"/>
</dbReference>
<reference evidence="9" key="1">
    <citation type="submission" date="2020-09" db="EMBL/GenBank/DDBJ databases">
        <title>First Report of a novel Colistin-Resistant species of Enterobacter cloacae complex Producing MCR-5 isolated from hospital sewage water.</title>
        <authorList>
            <person name="Zhou K."/>
        </authorList>
    </citation>
    <scope>NUCLEOTIDE SEQUENCE [LARGE SCALE GENOMIC DNA]</scope>
    <source>
        <strain evidence="9">HSW1412</strain>
    </source>
</reference>
<accession>A0A7T0H1E7</accession>
<evidence type="ECO:0000313" key="9">
    <source>
        <dbReference type="EMBL" id="QPK01447.1"/>
    </source>
</evidence>
<evidence type="ECO:0000256" key="4">
    <source>
        <dbReference type="ARBA" id="ARBA00022989"/>
    </source>
</evidence>
<feature type="transmembrane region" description="Helical" evidence="7">
    <location>
        <begin position="112"/>
        <end position="128"/>
    </location>
</feature>
<proteinExistence type="inferred from homology"/>
<dbReference type="InterPro" id="IPR049453">
    <property type="entry name" value="Memb_transporter_dom"/>
</dbReference>
<dbReference type="EMBL" id="CP061801">
    <property type="protein sequence ID" value="QPK01447.1"/>
    <property type="molecule type" value="Genomic_DNA"/>
</dbReference>
<evidence type="ECO:0000259" key="8">
    <source>
        <dbReference type="Pfam" id="PF13515"/>
    </source>
</evidence>
<evidence type="ECO:0000256" key="7">
    <source>
        <dbReference type="SAM" id="Phobius"/>
    </source>
</evidence>
<keyword evidence="5 7" id="KW-0472">Membrane</keyword>
<comment type="similarity">
    <text evidence="6">Belongs to the YccS/YhfK family.</text>
</comment>
<organism evidence="9">
    <name type="scientific">Enterobacter mori</name>
    <dbReference type="NCBI Taxonomy" id="539813"/>
    <lineage>
        <taxon>Bacteria</taxon>
        <taxon>Pseudomonadati</taxon>
        <taxon>Pseudomonadota</taxon>
        <taxon>Gammaproteobacteria</taxon>
        <taxon>Enterobacterales</taxon>
        <taxon>Enterobacteriaceae</taxon>
        <taxon>Enterobacter</taxon>
    </lineage>
</organism>
<keyword evidence="2" id="KW-1003">Cell membrane</keyword>
<gene>
    <name evidence="9" type="ORF">IDM36_04740</name>
</gene>
<feature type="transmembrane region" description="Helical" evidence="7">
    <location>
        <begin position="388"/>
        <end position="409"/>
    </location>
</feature>
<evidence type="ECO:0000256" key="1">
    <source>
        <dbReference type="ARBA" id="ARBA00004651"/>
    </source>
</evidence>
<feature type="transmembrane region" description="Helical" evidence="7">
    <location>
        <begin position="88"/>
        <end position="105"/>
    </location>
</feature>
<sequence>MSDLWISMRPYPGRLNHVLRAMVACTIVVIMSQSLQVPLLALSLITVFFVTQTNIVVTRLTGILFIVGSTFSILLSLMVLKVTWNTPFLRILISFTLFFVSVFLMRTTKIGVVFFVVAIVAIYTQSLVDISPDAETLVRGILWVWVAVNYPIAVTLIVNSLLMPVEPEIQLKRAIGKQLSDMASLLSADATLLRRQNTLSQAGRDIQTLYRLLRYKTMRDKHAAQKGGHYLTAIAIVSELRTASCHLPASFEGEDVLKDAETLRNALKPLELMLINGEPDWQTKPPVLHSAEPAFIAIAGIISSYNKKVAAAENKANTQVPSPATHAGFLVKDAFSNEHYVFFSLKTLLSAAVCYLFYTATDWSGIHTIMLSCLIVAQPGLGNTQRKIILRLVGAAVGSVFALVTIVYLTPRIDTLFGLLCIVLPVIALSSWISAGPENVSYAGVQIMFTFALATLETFGPVTGLTEVRDRIVGIILGIIVAGLIHTLIRPEREGGVMLQNLGALFDEARSWLHSATRHNETRQKVATGLVECEDIAARVAIEPTWFSAEGSHDQLHQHSLSILNAIKNVLFYIDRVSFEKEHLKNQEPANEFILGIQGNMDKISSVLNGRTVSDGDVYYPVPDSVLPDSFRDAAKGLEESQRHFFNLTSTL</sequence>
<keyword evidence="3 7" id="KW-0812">Transmembrane</keyword>
<dbReference type="GO" id="GO:0005886">
    <property type="term" value="C:plasma membrane"/>
    <property type="evidence" value="ECO:0007669"/>
    <property type="project" value="UniProtKB-SubCell"/>
</dbReference>
<feature type="transmembrane region" description="Helical" evidence="7">
    <location>
        <begin position="340"/>
        <end position="358"/>
    </location>
</feature>
<evidence type="ECO:0000256" key="6">
    <source>
        <dbReference type="ARBA" id="ARBA00043993"/>
    </source>
</evidence>
<name>A0A7T0H1E7_9ENTR</name>
<feature type="transmembrane region" description="Helical" evidence="7">
    <location>
        <begin position="20"/>
        <end position="50"/>
    </location>
</feature>
<comment type="subcellular location">
    <subcellularLocation>
        <location evidence="1">Cell membrane</location>
        <topology evidence="1">Multi-pass membrane protein</topology>
    </subcellularLocation>
</comment>
<feature type="transmembrane region" description="Helical" evidence="7">
    <location>
        <begin position="140"/>
        <end position="163"/>
    </location>
</feature>
<feature type="transmembrane region" description="Helical" evidence="7">
    <location>
        <begin position="472"/>
        <end position="489"/>
    </location>
</feature>
<feature type="transmembrane region" description="Helical" evidence="7">
    <location>
        <begin position="440"/>
        <end position="460"/>
    </location>
</feature>
<evidence type="ECO:0000256" key="5">
    <source>
        <dbReference type="ARBA" id="ARBA00023136"/>
    </source>
</evidence>